<feature type="transmembrane region" description="Helical" evidence="11">
    <location>
        <begin position="318"/>
        <end position="346"/>
    </location>
</feature>
<dbReference type="GO" id="GO:0030322">
    <property type="term" value="P:stabilization of membrane potential"/>
    <property type="evidence" value="ECO:0007669"/>
    <property type="project" value="TreeGrafter"/>
</dbReference>
<evidence type="ECO:0000256" key="2">
    <source>
        <dbReference type="ARBA" id="ARBA00022448"/>
    </source>
</evidence>
<keyword evidence="14" id="KW-1185">Reference proteome</keyword>
<dbReference type="PANTHER" id="PTHR11003">
    <property type="entry name" value="POTASSIUM CHANNEL, SUBFAMILY K"/>
    <property type="match status" value="1"/>
</dbReference>
<dbReference type="SUPFAM" id="SSF81324">
    <property type="entry name" value="Voltage-gated potassium channels"/>
    <property type="match status" value="2"/>
</dbReference>
<feature type="domain" description="Potassium channel" evidence="12">
    <location>
        <begin position="688"/>
        <end position="759"/>
    </location>
</feature>
<reference evidence="13 14" key="1">
    <citation type="journal article" date="2016" name="Mol. Biol. Evol.">
        <title>Comparative Genomics of Early-Diverging Mushroom-Forming Fungi Provides Insights into the Origins of Lignocellulose Decay Capabilities.</title>
        <authorList>
            <person name="Nagy L.G."/>
            <person name="Riley R."/>
            <person name="Tritt A."/>
            <person name="Adam C."/>
            <person name="Daum C."/>
            <person name="Floudas D."/>
            <person name="Sun H."/>
            <person name="Yadav J.S."/>
            <person name="Pangilinan J."/>
            <person name="Larsson K.H."/>
            <person name="Matsuura K."/>
            <person name="Barry K."/>
            <person name="Labutti K."/>
            <person name="Kuo R."/>
            <person name="Ohm R.A."/>
            <person name="Bhattacharya S.S."/>
            <person name="Shirouzu T."/>
            <person name="Yoshinaga Y."/>
            <person name="Martin F.M."/>
            <person name="Grigoriev I.V."/>
            <person name="Hibbett D.S."/>
        </authorList>
    </citation>
    <scope>NUCLEOTIDE SEQUENCE [LARGE SCALE GENOMIC DNA]</scope>
    <source>
        <strain evidence="13 14">HHB12733</strain>
    </source>
</reference>
<feature type="transmembrane region" description="Helical" evidence="11">
    <location>
        <begin position="677"/>
        <end position="699"/>
    </location>
</feature>
<feature type="compositionally biased region" description="Basic and acidic residues" evidence="10">
    <location>
        <begin position="783"/>
        <end position="799"/>
    </location>
</feature>
<evidence type="ECO:0000313" key="13">
    <source>
        <dbReference type="EMBL" id="KZT52621.1"/>
    </source>
</evidence>
<dbReference type="Proteomes" id="UP000076842">
    <property type="component" value="Unassembled WGS sequence"/>
</dbReference>
<feature type="compositionally biased region" description="Acidic residues" evidence="10">
    <location>
        <begin position="42"/>
        <end position="56"/>
    </location>
</feature>
<comment type="similarity">
    <text evidence="8">Belongs to the two pore domain potassium channel (TC 1.A.1.8) family.</text>
</comment>
<dbReference type="InParanoid" id="A0A165DE66"/>
<dbReference type="PRINTS" id="PR01333">
    <property type="entry name" value="2POREKCHANEL"/>
</dbReference>
<feature type="transmembrane region" description="Helical" evidence="11">
    <location>
        <begin position="248"/>
        <end position="269"/>
    </location>
</feature>
<feature type="region of interest" description="Disordered" evidence="10">
    <location>
        <begin position="1"/>
        <end position="111"/>
    </location>
</feature>
<evidence type="ECO:0000259" key="12">
    <source>
        <dbReference type="Pfam" id="PF07885"/>
    </source>
</evidence>
<keyword evidence="5 8" id="KW-0406">Ion transport</keyword>
<keyword evidence="4 11" id="KW-1133">Transmembrane helix</keyword>
<feature type="compositionally biased region" description="Basic and acidic residues" evidence="10">
    <location>
        <begin position="30"/>
        <end position="39"/>
    </location>
</feature>
<keyword evidence="6 11" id="KW-0472">Membrane</keyword>
<organism evidence="13 14">
    <name type="scientific">Calocera cornea HHB12733</name>
    <dbReference type="NCBI Taxonomy" id="1353952"/>
    <lineage>
        <taxon>Eukaryota</taxon>
        <taxon>Fungi</taxon>
        <taxon>Dikarya</taxon>
        <taxon>Basidiomycota</taxon>
        <taxon>Agaricomycotina</taxon>
        <taxon>Dacrymycetes</taxon>
        <taxon>Dacrymycetales</taxon>
        <taxon>Dacrymycetaceae</taxon>
        <taxon>Calocera</taxon>
    </lineage>
</organism>
<dbReference type="PANTHER" id="PTHR11003:SF291">
    <property type="entry name" value="IP11374P"/>
    <property type="match status" value="1"/>
</dbReference>
<gene>
    <name evidence="13" type="ORF">CALCODRAFT_486969</name>
</gene>
<feature type="transmembrane region" description="Helical" evidence="11">
    <location>
        <begin position="289"/>
        <end position="311"/>
    </location>
</feature>
<feature type="transmembrane region" description="Helical" evidence="11">
    <location>
        <begin position="450"/>
        <end position="471"/>
    </location>
</feature>
<comment type="subcellular location">
    <subcellularLocation>
        <location evidence="1">Membrane</location>
        <topology evidence="1">Multi-pass membrane protein</topology>
    </subcellularLocation>
</comment>
<evidence type="ECO:0000256" key="1">
    <source>
        <dbReference type="ARBA" id="ARBA00004141"/>
    </source>
</evidence>
<dbReference type="Gene3D" id="1.10.287.70">
    <property type="match status" value="2"/>
</dbReference>
<dbReference type="OrthoDB" id="297496at2759"/>
<evidence type="ECO:0000256" key="8">
    <source>
        <dbReference type="RuleBase" id="RU003857"/>
    </source>
</evidence>
<evidence type="ECO:0000313" key="14">
    <source>
        <dbReference type="Proteomes" id="UP000076842"/>
    </source>
</evidence>
<sequence length="1011" mass="111118">MLSPGSPGARSLPARSPPIYGSPSSSGPAVEHHHGRALEQELGVDADIPEAVESDSESVVGEDGGWERNDGDGDGTEDASTTLDDRQGGTPPPRRADEKTEHVGALEAAADEARKMEREELAMDRDIEHDAAVDAENAEARDTMASPRVGPVPQGRKRGLSLRGRTNTVTTFASPQHSPSPPPGHHRRRLFKYREHRKNMQLSRSMSIGSSFSLDSVRKRGVSWLFKVWLAVFPPETADKAFIPNYRYTPILSGIVVPFAILLEIPGLTEHWYIRTENNITVDYQPNPLILDIGLAFSMAAGVVANFALVMRFLERRVFVSTMVATVALAVHDVINVVIVTVFGVIHRFNDGFTYGEAYWITVCSTVASTFVNITLIYDLVKTKDFTHSGSGLTAKQRSLVIVVMLLICYLALGALINAFANSLSFQDALYFTIVSIETIGFGDIVPTTVFGMIFICAYVTFGILNLALAVGTTRETIIEAFENAYRIRRAKIHKRRKEHREARKKQQEEEDRLRELGLMPRYVTVRSGRGGASQKLVPVFPDGAMVQSPIGENPMSANGIGPLPGPTVSALVLNSAGGLGLTPVTASTLVPPSTGNGTTNGHSPGLASVPESSTVVPSGPPTVDGTEAILSPQEQAKKLAADLRDDMMHMGHSTNQEEESYVEFKKRMDKEETREFYTKLSVAWSLFFVFWMAGAAIFSKTEGWTFAIGMYFCFISFTTLGYGDYSPKSPAGRAIFCVWALAGVAAMTILIAVISEAYSSRYKTVVVRHGMLDRAVKHMHDQQAKEEANLRNHTRDRPGTPSPRVSFDANTPLATRYQSVSKAIDRAQKDLEALPAELLRQAKNLHEHLNFLSKPPHGADMPPSMQKMIDDIAEAEKLDERMKNSLMEDEEARRTLFMMSYEKSLNQLINSAERAVELLAKREEKNQALDKLHRLTLEREATIASSSVDGAAPELYPPRILTGADISLPSHARPYDSATEIMRNRAEREAARKKARPKVRIDVSGLGGVS</sequence>
<feature type="compositionally biased region" description="Polar residues" evidence="10">
    <location>
        <begin position="588"/>
        <end position="603"/>
    </location>
</feature>
<feature type="transmembrane region" description="Helical" evidence="11">
    <location>
        <begin position="705"/>
        <end position="723"/>
    </location>
</feature>
<feature type="compositionally biased region" description="Basic and acidic residues" evidence="10">
    <location>
        <begin position="94"/>
        <end position="104"/>
    </location>
</feature>
<protein>
    <recommendedName>
        <fullName evidence="12">Potassium channel domain-containing protein</fullName>
    </recommendedName>
</protein>
<evidence type="ECO:0000256" key="7">
    <source>
        <dbReference type="ARBA" id="ARBA00023303"/>
    </source>
</evidence>
<dbReference type="InterPro" id="IPR013099">
    <property type="entry name" value="K_chnl_dom"/>
</dbReference>
<feature type="transmembrane region" description="Helical" evidence="11">
    <location>
        <begin position="735"/>
        <end position="755"/>
    </location>
</feature>
<evidence type="ECO:0000256" key="11">
    <source>
        <dbReference type="SAM" id="Phobius"/>
    </source>
</evidence>
<proteinExistence type="inferred from homology"/>
<feature type="coiled-coil region" evidence="9">
    <location>
        <begin position="903"/>
        <end position="939"/>
    </location>
</feature>
<dbReference type="AlphaFoldDB" id="A0A165DE66"/>
<keyword evidence="9" id="KW-0175">Coiled coil</keyword>
<feature type="coiled-coil region" evidence="9">
    <location>
        <begin position="490"/>
        <end position="517"/>
    </location>
</feature>
<evidence type="ECO:0000256" key="9">
    <source>
        <dbReference type="SAM" id="Coils"/>
    </source>
</evidence>
<dbReference type="GO" id="GO:0022841">
    <property type="term" value="F:potassium ion leak channel activity"/>
    <property type="evidence" value="ECO:0007669"/>
    <property type="project" value="TreeGrafter"/>
</dbReference>
<evidence type="ECO:0000256" key="10">
    <source>
        <dbReference type="SAM" id="MobiDB-lite"/>
    </source>
</evidence>
<dbReference type="Pfam" id="PF07885">
    <property type="entry name" value="Ion_trans_2"/>
    <property type="match status" value="2"/>
</dbReference>
<feature type="transmembrane region" description="Helical" evidence="11">
    <location>
        <begin position="399"/>
        <end position="421"/>
    </location>
</feature>
<keyword evidence="2 8" id="KW-0813">Transport</keyword>
<evidence type="ECO:0000256" key="6">
    <source>
        <dbReference type="ARBA" id="ARBA00023136"/>
    </source>
</evidence>
<evidence type="ECO:0000256" key="4">
    <source>
        <dbReference type="ARBA" id="ARBA00022989"/>
    </source>
</evidence>
<dbReference type="GO" id="GO:0005886">
    <property type="term" value="C:plasma membrane"/>
    <property type="evidence" value="ECO:0007669"/>
    <property type="project" value="TreeGrafter"/>
</dbReference>
<feature type="transmembrane region" description="Helical" evidence="11">
    <location>
        <begin position="358"/>
        <end position="378"/>
    </location>
</feature>
<dbReference type="InterPro" id="IPR003280">
    <property type="entry name" value="2pore_dom_K_chnl"/>
</dbReference>
<dbReference type="GO" id="GO:0015271">
    <property type="term" value="F:outward rectifier potassium channel activity"/>
    <property type="evidence" value="ECO:0007669"/>
    <property type="project" value="TreeGrafter"/>
</dbReference>
<evidence type="ECO:0000256" key="3">
    <source>
        <dbReference type="ARBA" id="ARBA00022692"/>
    </source>
</evidence>
<accession>A0A165DE66</accession>
<feature type="region of interest" description="Disordered" evidence="10">
    <location>
        <begin position="783"/>
        <end position="811"/>
    </location>
</feature>
<evidence type="ECO:0000256" key="5">
    <source>
        <dbReference type="ARBA" id="ARBA00023065"/>
    </source>
</evidence>
<keyword evidence="3 8" id="KW-0812">Transmembrane</keyword>
<feature type="region of interest" description="Disordered" evidence="10">
    <location>
        <begin position="137"/>
        <end position="160"/>
    </location>
</feature>
<keyword evidence="7 8" id="KW-0407">Ion channel</keyword>
<feature type="region of interest" description="Disordered" evidence="10">
    <location>
        <begin position="588"/>
        <end position="632"/>
    </location>
</feature>
<dbReference type="EMBL" id="KV424060">
    <property type="protein sequence ID" value="KZT52621.1"/>
    <property type="molecule type" value="Genomic_DNA"/>
</dbReference>
<feature type="domain" description="Potassium channel" evidence="12">
    <location>
        <begin position="406"/>
        <end position="478"/>
    </location>
</feature>
<feature type="compositionally biased region" description="Low complexity" evidence="10">
    <location>
        <begin position="17"/>
        <end position="28"/>
    </location>
</feature>
<dbReference type="STRING" id="1353952.A0A165DE66"/>
<name>A0A165DE66_9BASI</name>